<feature type="binding site" evidence="12">
    <location>
        <begin position="39"/>
        <end position="43"/>
    </location>
    <ligand>
        <name>substrate</name>
    </ligand>
</feature>
<comment type="cofactor">
    <cofactor evidence="12">
        <name>Mg(2+)</name>
        <dbReference type="ChEBI" id="CHEBI:18420"/>
    </cofactor>
    <text evidence="12">Requires a divalent cation, most likely magnesium in vivo, as an electrophilic catalyst to aid phosphoryl group transfer. It is the chelate of the metal and the nucleotide that is the actual substrate.</text>
</comment>
<feature type="binding site" evidence="12">
    <location>
        <position position="182"/>
    </location>
    <ligand>
        <name>ATP</name>
        <dbReference type="ChEBI" id="CHEBI:30616"/>
    </ligand>
</feature>
<comment type="subunit">
    <text evidence="12">Homodimer.</text>
</comment>
<evidence type="ECO:0000256" key="8">
    <source>
        <dbReference type="ARBA" id="ARBA00022840"/>
    </source>
</evidence>
<feature type="binding site" evidence="12">
    <location>
        <position position="275"/>
    </location>
    <ligand>
        <name>K(+)</name>
        <dbReference type="ChEBI" id="CHEBI:29103"/>
    </ligand>
</feature>
<feature type="binding site" evidence="12">
    <location>
        <position position="138"/>
    </location>
    <ligand>
        <name>substrate</name>
    </ligand>
</feature>
<dbReference type="EC" id="2.7.1.15" evidence="2 12"/>
<dbReference type="Proteomes" id="UP001156836">
    <property type="component" value="Unassembled WGS sequence"/>
</dbReference>
<reference evidence="15" key="1">
    <citation type="journal article" date="2019" name="Int. J. Syst. Evol. Microbiol.">
        <title>The Global Catalogue of Microorganisms (GCM) 10K type strain sequencing project: providing services to taxonomists for standard genome sequencing and annotation.</title>
        <authorList>
            <consortium name="The Broad Institute Genomics Platform"/>
            <consortium name="The Broad Institute Genome Sequencing Center for Infectious Disease"/>
            <person name="Wu L."/>
            <person name="Ma J."/>
        </authorList>
    </citation>
    <scope>NUCLEOTIDE SEQUENCE [LARGE SCALE GENOMIC DNA]</scope>
    <source>
        <strain evidence="15">NBRC 104970</strain>
    </source>
</reference>
<protein>
    <recommendedName>
        <fullName evidence="3 12">Ribokinase</fullName>
        <shortName evidence="12">RK</shortName>
        <ecNumber evidence="2 12">2.7.1.15</ecNumber>
    </recommendedName>
</protein>
<comment type="catalytic activity">
    <reaction evidence="12">
        <text>D-ribose + ATP = D-ribose 5-phosphate + ADP + H(+)</text>
        <dbReference type="Rhea" id="RHEA:13697"/>
        <dbReference type="ChEBI" id="CHEBI:15378"/>
        <dbReference type="ChEBI" id="CHEBI:30616"/>
        <dbReference type="ChEBI" id="CHEBI:47013"/>
        <dbReference type="ChEBI" id="CHEBI:78346"/>
        <dbReference type="ChEBI" id="CHEBI:456216"/>
        <dbReference type="EC" id="2.7.1.15"/>
    </reaction>
</comment>
<comment type="subcellular location">
    <subcellularLocation>
        <location evidence="12">Cytoplasm</location>
    </subcellularLocation>
</comment>
<keyword evidence="11 12" id="KW-0119">Carbohydrate metabolism</keyword>
<dbReference type="InterPro" id="IPR011877">
    <property type="entry name" value="Ribokinase"/>
</dbReference>
<comment type="caution">
    <text evidence="12">Lacks conserved residue(s) required for the propagation of feature annotation.</text>
</comment>
<evidence type="ECO:0000256" key="10">
    <source>
        <dbReference type="ARBA" id="ARBA00022958"/>
    </source>
</evidence>
<feature type="binding site" evidence="12">
    <location>
        <position position="272"/>
    </location>
    <ligand>
        <name>K(+)</name>
        <dbReference type="ChEBI" id="CHEBI:29103"/>
    </ligand>
</feature>
<evidence type="ECO:0000313" key="14">
    <source>
        <dbReference type="EMBL" id="GLS03061.1"/>
    </source>
</evidence>
<evidence type="ECO:0000256" key="5">
    <source>
        <dbReference type="ARBA" id="ARBA00022723"/>
    </source>
</evidence>
<feature type="binding site" evidence="12">
    <location>
        <position position="238"/>
    </location>
    <ligand>
        <name>K(+)</name>
        <dbReference type="ChEBI" id="CHEBI:29103"/>
    </ligand>
</feature>
<comment type="similarity">
    <text evidence="12">Belongs to the carbohydrate kinase PfkB family. Ribokinase subfamily.</text>
</comment>
<evidence type="ECO:0000256" key="2">
    <source>
        <dbReference type="ARBA" id="ARBA00012035"/>
    </source>
</evidence>
<feature type="binding site" evidence="12">
    <location>
        <begin position="11"/>
        <end position="13"/>
    </location>
    <ligand>
        <name>substrate</name>
    </ligand>
</feature>
<keyword evidence="7 12" id="KW-0418">Kinase</keyword>
<dbReference type="HAMAP" id="MF_01987">
    <property type="entry name" value="Ribokinase"/>
    <property type="match status" value="1"/>
</dbReference>
<proteinExistence type="inferred from homology"/>
<dbReference type="PANTHER" id="PTHR10584">
    <property type="entry name" value="SUGAR KINASE"/>
    <property type="match status" value="1"/>
</dbReference>
<keyword evidence="10 12" id="KW-0630">Potassium</keyword>
<dbReference type="PRINTS" id="PR00990">
    <property type="entry name" value="RIBOKINASE"/>
</dbReference>
<dbReference type="InterPro" id="IPR029056">
    <property type="entry name" value="Ribokinase-like"/>
</dbReference>
<feature type="domain" description="Carbohydrate kinase PfkB" evidence="13">
    <location>
        <begin position="1"/>
        <end position="284"/>
    </location>
</feature>
<dbReference type="RefSeq" id="WP_018748322.1">
    <property type="nucleotide sequence ID" value="NZ_BSOZ01000002.1"/>
</dbReference>
<evidence type="ECO:0000256" key="6">
    <source>
        <dbReference type="ARBA" id="ARBA00022741"/>
    </source>
</evidence>
<keyword evidence="5 12" id="KW-0479">Metal-binding</keyword>
<keyword evidence="6 12" id="KW-0547">Nucleotide-binding</keyword>
<dbReference type="CDD" id="cd01174">
    <property type="entry name" value="ribokinase"/>
    <property type="match status" value="1"/>
</dbReference>
<comment type="caution">
    <text evidence="14">The sequence shown here is derived from an EMBL/GenBank/DDBJ whole genome shotgun (WGS) entry which is preliminary data.</text>
</comment>
<feature type="binding site" evidence="12">
    <location>
        <begin position="211"/>
        <end position="216"/>
    </location>
    <ligand>
        <name>ATP</name>
        <dbReference type="ChEBI" id="CHEBI:30616"/>
    </ligand>
</feature>
<evidence type="ECO:0000256" key="4">
    <source>
        <dbReference type="ARBA" id="ARBA00022679"/>
    </source>
</evidence>
<dbReference type="InterPro" id="IPR011611">
    <property type="entry name" value="PfkB_dom"/>
</dbReference>
<feature type="binding site" evidence="12">
    <location>
        <position position="277"/>
    </location>
    <ligand>
        <name>K(+)</name>
        <dbReference type="ChEBI" id="CHEBI:29103"/>
    </ligand>
</feature>
<evidence type="ECO:0000256" key="9">
    <source>
        <dbReference type="ARBA" id="ARBA00022842"/>
    </source>
</evidence>
<comment type="function">
    <text evidence="12">Catalyzes the phosphorylation of ribose at O-5 in a reaction requiring ATP and magnesium. The resulting D-ribose-5-phosphate can then be used either for sythesis of nucleotides, histidine, and tryptophan, or as a component of the pentose phosphate pathway.</text>
</comment>
<keyword evidence="4 12" id="KW-0808">Transferase</keyword>
<gene>
    <name evidence="12 14" type="primary">rbsK</name>
    <name evidence="14" type="ORF">GCM10007860_02040</name>
</gene>
<comment type="pathway">
    <text evidence="12">Carbohydrate metabolism; D-ribose degradation; D-ribose 5-phosphate from beta-D-ribopyranose: step 2/2.</text>
</comment>
<dbReference type="Pfam" id="PF00294">
    <property type="entry name" value="PfkB"/>
    <property type="match status" value="1"/>
</dbReference>
<evidence type="ECO:0000256" key="7">
    <source>
        <dbReference type="ARBA" id="ARBA00022777"/>
    </source>
</evidence>
<feature type="binding site" evidence="12">
    <location>
        <position position="240"/>
    </location>
    <ligand>
        <name>K(+)</name>
        <dbReference type="ChEBI" id="CHEBI:29103"/>
    </ligand>
</feature>
<evidence type="ECO:0000256" key="11">
    <source>
        <dbReference type="ARBA" id="ARBA00023277"/>
    </source>
</evidence>
<evidence type="ECO:0000256" key="12">
    <source>
        <dbReference type="HAMAP-Rule" id="MF_01987"/>
    </source>
</evidence>
<name>A0ABQ6BP53_9NEIS</name>
<comment type="similarity">
    <text evidence="1">Belongs to the carbohydrate kinase pfkB family.</text>
</comment>
<dbReference type="Gene3D" id="3.40.1190.20">
    <property type="match status" value="1"/>
</dbReference>
<evidence type="ECO:0000256" key="3">
    <source>
        <dbReference type="ARBA" id="ARBA00016943"/>
    </source>
</evidence>
<keyword evidence="15" id="KW-1185">Reference proteome</keyword>
<dbReference type="PROSITE" id="PS00584">
    <property type="entry name" value="PFKB_KINASES_2"/>
    <property type="match status" value="1"/>
</dbReference>
<dbReference type="InterPro" id="IPR002139">
    <property type="entry name" value="Ribo/fructo_kinase"/>
</dbReference>
<sequence length="296" mass="30015">MTKVLVVGSINMDLVVETATFPRLGETLFGQGFATHPGGKGANQAVAAARLGAQVTMLGRVGKDAFGQQLVAGLQAEGIDTRWIGSSDAATGIAAITLCQADNAIIVVPGANALLTPADLDAAEAAFADAEVVLAQLETPLPTVEHAAALAARHGKPFVLNPAPATRLSDALLAQCTLLTPNEFELASALGQPDADWQALLGALPGHVVMTKGSQGAFYTEANGAVRRQPAFPVKPVDTTGAGDTFNGALAAFWHLGLAEAIRHACAAGALSVTKPGAQGGMPTLAELQAFLGAQA</sequence>
<dbReference type="InterPro" id="IPR002173">
    <property type="entry name" value="Carboh/pur_kinase_PfkB_CS"/>
</dbReference>
<organism evidence="14 15">
    <name type="scientific">Chitiniphilus shinanonensis</name>
    <dbReference type="NCBI Taxonomy" id="553088"/>
    <lineage>
        <taxon>Bacteria</taxon>
        <taxon>Pseudomonadati</taxon>
        <taxon>Pseudomonadota</taxon>
        <taxon>Betaproteobacteria</taxon>
        <taxon>Neisseriales</taxon>
        <taxon>Chitinibacteraceae</taxon>
        <taxon>Chitiniphilus</taxon>
    </lineage>
</organism>
<keyword evidence="8 12" id="KW-0067">ATP-binding</keyword>
<keyword evidence="9 12" id="KW-0460">Magnesium</keyword>
<feature type="binding site" evidence="12">
    <location>
        <begin position="243"/>
        <end position="244"/>
    </location>
    <ligand>
        <name>ATP</name>
        <dbReference type="ChEBI" id="CHEBI:30616"/>
    </ligand>
</feature>
<feature type="active site" description="Proton acceptor" evidence="12">
    <location>
        <position position="244"/>
    </location>
</feature>
<accession>A0ABQ6BP53</accession>
<feature type="binding site" evidence="12">
    <location>
        <position position="244"/>
    </location>
    <ligand>
        <name>substrate</name>
    </ligand>
</feature>
<evidence type="ECO:0000256" key="1">
    <source>
        <dbReference type="ARBA" id="ARBA00005380"/>
    </source>
</evidence>
<evidence type="ECO:0000259" key="13">
    <source>
        <dbReference type="Pfam" id="PF00294"/>
    </source>
</evidence>
<keyword evidence="12" id="KW-0963">Cytoplasm</keyword>
<dbReference type="EMBL" id="BSOZ01000002">
    <property type="protein sequence ID" value="GLS03061.1"/>
    <property type="molecule type" value="Genomic_DNA"/>
</dbReference>
<dbReference type="PANTHER" id="PTHR10584:SF166">
    <property type="entry name" value="RIBOKINASE"/>
    <property type="match status" value="1"/>
</dbReference>
<evidence type="ECO:0000313" key="15">
    <source>
        <dbReference type="Proteomes" id="UP001156836"/>
    </source>
</evidence>
<dbReference type="NCBIfam" id="TIGR02152">
    <property type="entry name" value="D_ribokin_bact"/>
    <property type="match status" value="1"/>
</dbReference>
<comment type="activity regulation">
    <text evidence="12">Activated by a monovalent cation that binds near, but not in, the active site. The most likely occupant of the site in vivo is potassium. Ion binding induces a conformational change that may alter substrate affinity.</text>
</comment>
<dbReference type="SUPFAM" id="SSF53613">
    <property type="entry name" value="Ribokinase-like"/>
    <property type="match status" value="1"/>
</dbReference>